<dbReference type="GO" id="GO:0005667">
    <property type="term" value="C:transcription regulator complex"/>
    <property type="evidence" value="ECO:0007669"/>
    <property type="project" value="TreeGrafter"/>
</dbReference>
<keyword evidence="2" id="KW-0863">Zinc-finger</keyword>
<keyword evidence="7" id="KW-1185">Reference proteome</keyword>
<dbReference type="GO" id="GO:0005634">
    <property type="term" value="C:nucleus"/>
    <property type="evidence" value="ECO:0007669"/>
    <property type="project" value="TreeGrafter"/>
</dbReference>
<feature type="region of interest" description="Disordered" evidence="4">
    <location>
        <begin position="124"/>
        <end position="151"/>
    </location>
</feature>
<feature type="region of interest" description="Disordered" evidence="4">
    <location>
        <begin position="27"/>
        <end position="57"/>
    </location>
</feature>
<keyword evidence="1" id="KW-0479">Metal-binding</keyword>
<dbReference type="EMBL" id="CAJFDH010000002">
    <property type="protein sequence ID" value="CAD5210564.1"/>
    <property type="molecule type" value="Genomic_DNA"/>
</dbReference>
<protein>
    <recommendedName>
        <fullName evidence="5">MADF domain-containing protein</fullName>
    </recommendedName>
</protein>
<proteinExistence type="predicted"/>
<dbReference type="Pfam" id="PF10545">
    <property type="entry name" value="MADF_DNA_bdg"/>
    <property type="match status" value="1"/>
</dbReference>
<dbReference type="PANTHER" id="PTHR12243">
    <property type="entry name" value="MADF DOMAIN TRANSCRIPTION FACTOR"/>
    <property type="match status" value="1"/>
</dbReference>
<dbReference type="InterPro" id="IPR006578">
    <property type="entry name" value="MADF-dom"/>
</dbReference>
<dbReference type="GO" id="GO:0006357">
    <property type="term" value="P:regulation of transcription by RNA polymerase II"/>
    <property type="evidence" value="ECO:0007669"/>
    <property type="project" value="TreeGrafter"/>
</dbReference>
<reference evidence="6" key="1">
    <citation type="submission" date="2020-09" db="EMBL/GenBank/DDBJ databases">
        <authorList>
            <person name="Kikuchi T."/>
        </authorList>
    </citation>
    <scope>NUCLEOTIDE SEQUENCE</scope>
    <source>
        <strain evidence="6">SH1</strain>
    </source>
</reference>
<dbReference type="EMBL" id="CAJFCW020000002">
    <property type="protein sequence ID" value="CAG9091614.1"/>
    <property type="molecule type" value="Genomic_DNA"/>
</dbReference>
<dbReference type="SMART" id="SM00614">
    <property type="entry name" value="ZnF_BED"/>
    <property type="match status" value="1"/>
</dbReference>
<evidence type="ECO:0000256" key="4">
    <source>
        <dbReference type="SAM" id="MobiDB-lite"/>
    </source>
</evidence>
<evidence type="ECO:0000313" key="7">
    <source>
        <dbReference type="Proteomes" id="UP000614601"/>
    </source>
</evidence>
<evidence type="ECO:0000256" key="1">
    <source>
        <dbReference type="ARBA" id="ARBA00022723"/>
    </source>
</evidence>
<dbReference type="Pfam" id="PF02892">
    <property type="entry name" value="zf-BED"/>
    <property type="match status" value="1"/>
</dbReference>
<evidence type="ECO:0000259" key="5">
    <source>
        <dbReference type="PROSITE" id="PS51029"/>
    </source>
</evidence>
<keyword evidence="3" id="KW-0862">Zinc</keyword>
<comment type="caution">
    <text evidence="6">The sequence shown here is derived from an EMBL/GenBank/DDBJ whole genome shotgun (WGS) entry which is preliminary data.</text>
</comment>
<dbReference type="Proteomes" id="UP000783686">
    <property type="component" value="Unassembled WGS sequence"/>
</dbReference>
<feature type="domain" description="MADF" evidence="5">
    <location>
        <begin position="158"/>
        <end position="245"/>
    </location>
</feature>
<feature type="region of interest" description="Disordered" evidence="4">
    <location>
        <begin position="298"/>
        <end position="364"/>
    </location>
</feature>
<accession>A0A811K585</accession>
<dbReference type="AlphaFoldDB" id="A0A811K585"/>
<dbReference type="OrthoDB" id="5984255at2759"/>
<evidence type="ECO:0000256" key="3">
    <source>
        <dbReference type="ARBA" id="ARBA00022833"/>
    </source>
</evidence>
<evidence type="ECO:0000256" key="2">
    <source>
        <dbReference type="ARBA" id="ARBA00022771"/>
    </source>
</evidence>
<dbReference type="GO" id="GO:0003677">
    <property type="term" value="F:DNA binding"/>
    <property type="evidence" value="ECO:0007669"/>
    <property type="project" value="InterPro"/>
</dbReference>
<organism evidence="6 7">
    <name type="scientific">Bursaphelenchus okinawaensis</name>
    <dbReference type="NCBI Taxonomy" id="465554"/>
    <lineage>
        <taxon>Eukaryota</taxon>
        <taxon>Metazoa</taxon>
        <taxon>Ecdysozoa</taxon>
        <taxon>Nematoda</taxon>
        <taxon>Chromadorea</taxon>
        <taxon>Rhabditida</taxon>
        <taxon>Tylenchina</taxon>
        <taxon>Tylenchomorpha</taxon>
        <taxon>Aphelenchoidea</taxon>
        <taxon>Aphelenchoididae</taxon>
        <taxon>Bursaphelenchus</taxon>
    </lineage>
</organism>
<dbReference type="GO" id="GO:0008270">
    <property type="term" value="F:zinc ion binding"/>
    <property type="evidence" value="ECO:0007669"/>
    <property type="project" value="UniProtKB-KW"/>
</dbReference>
<sequence>MVDILQNDAQPPFDLLLNIIGGQSTKLIASDNPSSSHPSPRRPQQRSRFASGDFPKQYDLSQPAKSWWRYFQKQTDTNTAMCYTCGAVFNRGPKQSTTSLSHHLKMYHREQFICIQQAKDDDLKTSKSGKKVKQKVKETEEEPDEEQHSGKKNTFNIALIKSVKGRPEIYDAKLRAGSDEALGTIWESVAEDIGDGATVETVKKRWLQIRDRYRKELKFAIRDNFAYEPKWPYFWDLGFLDEHLRDTTERANLGVRQVEKRKQPDNNGNNDFQTLFDESASSLLTNIFSACAQQSSPDSVYNEAESTDSAITSTSENDLEESESKPMKLNFTPFLNDKSEDVLEVPSKRPRKSTPTRSRPLKVESTENAGSFDWLEDEDMLFGKIVALRLRTFPAGAKKQLKISIEKLFERHERGQL</sequence>
<dbReference type="Proteomes" id="UP000614601">
    <property type="component" value="Unassembled WGS sequence"/>
</dbReference>
<dbReference type="PANTHER" id="PTHR12243:SF60">
    <property type="entry name" value="SI:CH211-15D5.12-RELATED"/>
    <property type="match status" value="1"/>
</dbReference>
<dbReference type="PROSITE" id="PS51029">
    <property type="entry name" value="MADF"/>
    <property type="match status" value="1"/>
</dbReference>
<gene>
    <name evidence="6" type="ORF">BOKJ2_LOCUS3257</name>
</gene>
<dbReference type="SMART" id="SM00595">
    <property type="entry name" value="MADF"/>
    <property type="match status" value="1"/>
</dbReference>
<dbReference type="SUPFAM" id="SSF57667">
    <property type="entry name" value="beta-beta-alpha zinc fingers"/>
    <property type="match status" value="1"/>
</dbReference>
<dbReference type="InterPro" id="IPR036236">
    <property type="entry name" value="Znf_C2H2_sf"/>
</dbReference>
<evidence type="ECO:0000313" key="6">
    <source>
        <dbReference type="EMBL" id="CAD5210564.1"/>
    </source>
</evidence>
<feature type="compositionally biased region" description="Polar residues" evidence="4">
    <location>
        <begin position="307"/>
        <end position="316"/>
    </location>
</feature>
<dbReference type="InterPro" id="IPR003656">
    <property type="entry name" value="Znf_BED"/>
</dbReference>
<dbReference type="InterPro" id="IPR039353">
    <property type="entry name" value="TF_Adf1"/>
</dbReference>
<name>A0A811K585_9BILA</name>